<dbReference type="Proteomes" id="UP000245423">
    <property type="component" value="Chromosome 1"/>
</dbReference>
<dbReference type="Gene3D" id="1.10.10.2840">
    <property type="entry name" value="PucR C-terminal helix-turn-helix domain"/>
    <property type="match status" value="1"/>
</dbReference>
<evidence type="ECO:0000259" key="3">
    <source>
        <dbReference type="Pfam" id="PF13556"/>
    </source>
</evidence>
<keyword evidence="6" id="KW-1185">Reference proteome</keyword>
<dbReference type="AlphaFoldDB" id="M1ZHT2"/>
<protein>
    <recommendedName>
        <fullName evidence="7">Purine catabolism regulatory protein</fullName>
    </recommendedName>
</protein>
<dbReference type="InterPro" id="IPR012914">
    <property type="entry name" value="PucR_dom"/>
</dbReference>
<dbReference type="EMBL" id="LT669839">
    <property type="protein sequence ID" value="SHD77661.1"/>
    <property type="molecule type" value="Genomic_DNA"/>
</dbReference>
<comment type="similarity">
    <text evidence="1">Belongs to the CdaR family.</text>
</comment>
<evidence type="ECO:0000313" key="5">
    <source>
        <dbReference type="EMBL" id="SHD77661.1"/>
    </source>
</evidence>
<accession>M1ZHT2</accession>
<dbReference type="Pfam" id="PF17853">
    <property type="entry name" value="GGDEF_2"/>
    <property type="match status" value="1"/>
</dbReference>
<feature type="domain" description="Purine catabolism PurC-like" evidence="2">
    <location>
        <begin position="7"/>
        <end position="124"/>
    </location>
</feature>
<dbReference type="InterPro" id="IPR041522">
    <property type="entry name" value="CdaR_GGDEF"/>
</dbReference>
<proteinExistence type="inferred from homology"/>
<evidence type="ECO:0008006" key="7">
    <source>
        <dbReference type="Google" id="ProtNLM"/>
    </source>
</evidence>
<feature type="domain" description="PucR C-terminal helix-turn-helix" evidence="3">
    <location>
        <begin position="472"/>
        <end position="527"/>
    </location>
</feature>
<dbReference type="Pfam" id="PF13556">
    <property type="entry name" value="HTH_30"/>
    <property type="match status" value="1"/>
</dbReference>
<dbReference type="Pfam" id="PF07905">
    <property type="entry name" value="PucR"/>
    <property type="match status" value="1"/>
</dbReference>
<evidence type="ECO:0000313" key="6">
    <source>
        <dbReference type="Proteomes" id="UP000245423"/>
    </source>
</evidence>
<gene>
    <name evidence="5" type="ORF">CUESP1_2307</name>
</gene>
<evidence type="ECO:0000259" key="2">
    <source>
        <dbReference type="Pfam" id="PF07905"/>
    </source>
</evidence>
<dbReference type="InterPro" id="IPR051448">
    <property type="entry name" value="CdaR-like_regulators"/>
</dbReference>
<dbReference type="HOGENOM" id="CLU_017436_3_2_9"/>
<dbReference type="OrthoDB" id="1704333at2"/>
<evidence type="ECO:0000259" key="4">
    <source>
        <dbReference type="Pfam" id="PF17853"/>
    </source>
</evidence>
<name>M1ZHT2_9FIRM</name>
<feature type="domain" description="CdaR GGDEF-like" evidence="4">
    <location>
        <begin position="288"/>
        <end position="416"/>
    </location>
</feature>
<dbReference type="InterPro" id="IPR025736">
    <property type="entry name" value="PucR_C-HTH_dom"/>
</dbReference>
<dbReference type="RefSeq" id="WP_005588860.1">
    <property type="nucleotide sequence ID" value="NZ_LT669839.1"/>
</dbReference>
<dbReference type="PANTHER" id="PTHR33744">
    <property type="entry name" value="CARBOHYDRATE DIACID REGULATOR"/>
    <property type="match status" value="1"/>
</dbReference>
<sequence length="536" mass="61323">MPIRVKDVLKLDGFKHARIVAGEGGLSNIVNNANLMEVPDIFPYVDAHNLLITTLYPIYNDETATDQLIPRLSELNLAGICIKPVRYIEEIKPIMIEQANDLDFPIIELPQGSNLSDLVAEILALSLKNHIDMLQFRNQVHQNFMELFLKGEEIDSLVNSLSKIVQFPTILLDNDFNITHMSKDLDGQNPSIILNPNNQNSNSFKIETKDAIYDEDTYVKHHINAGKTRFGYIVLLKGKDENPNLKIAIEQASLLIASVFYKNNAVLEKEKGFQDVFIRDVLQGKIYSPIEMINKAKTFGWNMEFPMSIMTIKLLMEDNSKKRALIEEILDSRFIEKILEDRLIINSNKIKVVYIDDSIVIFINVIFMKNIKDNCIEVGNVIANRLKGKSKVGIGISNIIDNVNRFSQAYKEAQSCVVAGTVLYNDSFVNHYSDFEIFDIIKEVKDMDILNKYVDSKLGKIIEHDKTNDMKLMETLRVLIENNFNIKKSAESLFIHYNTLRYRIDRITELGIKIDNGFDIGELVLAYNIYLWIASQ</sequence>
<dbReference type="InterPro" id="IPR042070">
    <property type="entry name" value="PucR_C-HTH_sf"/>
</dbReference>
<organism evidence="5 6">
    <name type="scientific">[Clostridium] ultunense Esp</name>
    <dbReference type="NCBI Taxonomy" id="1288971"/>
    <lineage>
        <taxon>Bacteria</taxon>
        <taxon>Bacillati</taxon>
        <taxon>Bacillota</taxon>
        <taxon>Tissierellia</taxon>
        <taxon>Tissierellales</taxon>
        <taxon>Tepidimicrobiaceae</taxon>
        <taxon>Schnuerera</taxon>
    </lineage>
</organism>
<reference evidence="5 6" key="1">
    <citation type="submission" date="2016-11" db="EMBL/GenBank/DDBJ databases">
        <authorList>
            <person name="Manzoor S."/>
        </authorList>
    </citation>
    <scope>NUCLEOTIDE SEQUENCE [LARGE SCALE GENOMIC DNA]</scope>
    <source>
        <strain evidence="5">Clostridium ultunense strain Esp</strain>
    </source>
</reference>
<evidence type="ECO:0000256" key="1">
    <source>
        <dbReference type="ARBA" id="ARBA00006754"/>
    </source>
</evidence>
<dbReference type="PANTHER" id="PTHR33744:SF1">
    <property type="entry name" value="DNA-BINDING TRANSCRIPTIONAL ACTIVATOR ADER"/>
    <property type="match status" value="1"/>
</dbReference>